<feature type="domain" description="AMP-dependent synthetase/ligase" evidence="1">
    <location>
        <begin position="28"/>
        <end position="268"/>
    </location>
</feature>
<gene>
    <name evidence="2" type="ORF">E7V67_004295</name>
</gene>
<sequence length="432" mass="47032">MATLNQELVARFDDGRTIHREQAGRAIAGVMAALPAAPGAILLNCQCSYRFYVALLACLAAGRQVVLLPNALPAVAARYRDQYGSVIDDADDVLRLRYGSSDVTLLESQGAAWHGQLDPAGAVLLYTSGSTGEPKKVVKTVAGLMAEVSDLQSLFLGAPPRLLAATVPHYHLYGLLFRILLPFQSGYPFLASTIRSPAELAELDSYVLVSSPAFLRRLTEQEPLGGAALVFSSGGALLPDEELLVQQVFGAPCFEIYGSSETGGIGYRRARAGQHLWTLPGTEVRAGADGRLWLWSRYCAETGWVERDDLIELHADGSFRVLGRADDIVKIEEKRISLGHLASLIRATSPAIRTARLLVYDEPMRKRLAAVVVVDAAVPESQFARIEQVAKAALQGQVERMFIPRKWKVVHEAVLDAMGKLSRSTMLELMHE</sequence>
<dbReference type="Gene3D" id="3.40.50.12780">
    <property type="entry name" value="N-terminal domain of ligase-like"/>
    <property type="match status" value="1"/>
</dbReference>
<accession>A0ABZ1UNM6</accession>
<dbReference type="EMBL" id="CP136508">
    <property type="protein sequence ID" value="WUR14330.1"/>
    <property type="molecule type" value="Genomic_DNA"/>
</dbReference>
<keyword evidence="3" id="KW-1185">Reference proteome</keyword>
<protein>
    <submittedName>
        <fullName evidence="2">Class I adenylate-forming enzyme family protein</fullName>
    </submittedName>
</protein>
<dbReference type="PANTHER" id="PTHR43767">
    <property type="entry name" value="LONG-CHAIN-FATTY-ACID--COA LIGASE"/>
    <property type="match status" value="1"/>
</dbReference>
<dbReference type="PANTHER" id="PTHR43767:SF1">
    <property type="entry name" value="NONRIBOSOMAL PEPTIDE SYNTHASE PES1 (EUROFUNG)-RELATED"/>
    <property type="match status" value="1"/>
</dbReference>
<dbReference type="InterPro" id="IPR050237">
    <property type="entry name" value="ATP-dep_AMP-bd_enzyme"/>
</dbReference>
<dbReference type="InterPro" id="IPR045851">
    <property type="entry name" value="AMP-bd_C_sf"/>
</dbReference>
<reference evidence="2 3" key="1">
    <citation type="journal article" date="2019" name="Int. J. Syst. Evol. Microbiol.">
        <title>The Draft Whole-Genome Sequence of the Antibiotic Producer Empedobacter haloabium ATCC 31962 Provides Indications for Its Taxonomic Reclassification.</title>
        <authorList>
            <person name="Miess H."/>
            <person name="Arlt P."/>
            <person name="Apel A.K."/>
            <person name="Weber T."/>
            <person name="Nieselt K."/>
            <person name="Hanssen F."/>
            <person name="Czemmel S."/>
            <person name="Nahnsen S."/>
            <person name="Gross H."/>
        </authorList>
    </citation>
    <scope>NUCLEOTIDE SEQUENCE [LARGE SCALE GENOMIC DNA]</scope>
    <source>
        <strain evidence="2 3">ATCC 31962</strain>
    </source>
</reference>
<dbReference type="Proteomes" id="UP000321323">
    <property type="component" value="Chromosome"/>
</dbReference>
<evidence type="ECO:0000259" key="1">
    <source>
        <dbReference type="Pfam" id="PF00501"/>
    </source>
</evidence>
<name>A0ABZ1UNM6_9BURK</name>
<proteinExistence type="predicted"/>
<dbReference type="PROSITE" id="PS00455">
    <property type="entry name" value="AMP_BINDING"/>
    <property type="match status" value="1"/>
</dbReference>
<dbReference type="SUPFAM" id="SSF56801">
    <property type="entry name" value="Acetyl-CoA synthetase-like"/>
    <property type="match status" value="1"/>
</dbReference>
<organism evidence="2 3">
    <name type="scientific">[Empedobacter] haloabium</name>
    <dbReference type="NCBI Taxonomy" id="592317"/>
    <lineage>
        <taxon>Bacteria</taxon>
        <taxon>Pseudomonadati</taxon>
        <taxon>Pseudomonadota</taxon>
        <taxon>Betaproteobacteria</taxon>
        <taxon>Burkholderiales</taxon>
        <taxon>Oxalobacteraceae</taxon>
        <taxon>Telluria group</taxon>
        <taxon>Telluria group incertae sedis</taxon>
    </lineage>
</organism>
<dbReference type="InterPro" id="IPR020845">
    <property type="entry name" value="AMP-binding_CS"/>
</dbReference>
<dbReference type="InterPro" id="IPR000873">
    <property type="entry name" value="AMP-dep_synth/lig_dom"/>
</dbReference>
<evidence type="ECO:0000313" key="3">
    <source>
        <dbReference type="Proteomes" id="UP000321323"/>
    </source>
</evidence>
<dbReference type="InterPro" id="IPR042099">
    <property type="entry name" value="ANL_N_sf"/>
</dbReference>
<dbReference type="Pfam" id="PF00501">
    <property type="entry name" value="AMP-binding"/>
    <property type="match status" value="1"/>
</dbReference>
<evidence type="ECO:0000313" key="2">
    <source>
        <dbReference type="EMBL" id="WUR14330.1"/>
    </source>
</evidence>
<dbReference type="Gene3D" id="3.30.300.30">
    <property type="match status" value="1"/>
</dbReference>